<dbReference type="EMBL" id="PDNA01000056">
    <property type="protein sequence ID" value="PGH18690.1"/>
    <property type="molecule type" value="Genomic_DNA"/>
</dbReference>
<dbReference type="Proteomes" id="UP000224634">
    <property type="component" value="Unassembled WGS sequence"/>
</dbReference>
<protein>
    <submittedName>
        <fullName evidence="1">Uncharacterized protein</fullName>
    </submittedName>
</protein>
<dbReference type="OrthoDB" id="75169at2759"/>
<comment type="caution">
    <text evidence="1">The sequence shown here is derived from an EMBL/GenBank/DDBJ whole genome shotgun (WGS) entry which is preliminary data.</text>
</comment>
<dbReference type="GO" id="GO:0005737">
    <property type="term" value="C:cytoplasm"/>
    <property type="evidence" value="ECO:0007669"/>
    <property type="project" value="TreeGrafter"/>
</dbReference>
<dbReference type="PANTHER" id="PTHR13774">
    <property type="entry name" value="PHENAZINE BIOSYNTHESIS PROTEIN"/>
    <property type="match status" value="1"/>
</dbReference>
<keyword evidence="2" id="KW-1185">Reference proteome</keyword>
<evidence type="ECO:0000313" key="2">
    <source>
        <dbReference type="Proteomes" id="UP000224634"/>
    </source>
</evidence>
<dbReference type="PANTHER" id="PTHR13774:SF32">
    <property type="entry name" value="ANTISENSE-ENHANCING SEQUENCE 1"/>
    <property type="match status" value="1"/>
</dbReference>
<proteinExistence type="predicted"/>
<dbReference type="Pfam" id="PF02567">
    <property type="entry name" value="PhzC-PhzF"/>
    <property type="match status" value="2"/>
</dbReference>
<name>A0A2B7YBW2_POLH7</name>
<gene>
    <name evidence="1" type="ORF">AJ80_04438</name>
</gene>
<dbReference type="Gene3D" id="3.10.310.10">
    <property type="entry name" value="Diaminopimelate Epimerase, Chain A, domain 1"/>
    <property type="match status" value="2"/>
</dbReference>
<dbReference type="STRING" id="1447883.A0A2B7YBW2"/>
<reference evidence="1 2" key="1">
    <citation type="submission" date="2017-10" db="EMBL/GenBank/DDBJ databases">
        <title>Comparative genomics in systemic dimorphic fungi from Ajellomycetaceae.</title>
        <authorList>
            <person name="Munoz J.F."/>
            <person name="Mcewen J.G."/>
            <person name="Clay O.K."/>
            <person name="Cuomo C.A."/>
        </authorList>
    </citation>
    <scope>NUCLEOTIDE SEQUENCE [LARGE SCALE GENOMIC DNA]</scope>
    <source>
        <strain evidence="1 2">UAMH7299</strain>
    </source>
</reference>
<dbReference type="AlphaFoldDB" id="A0A2B7YBW2"/>
<sequence length="325" mass="35356">MSFFFCSIGYLGDPLAIVSVRNNALSQQKKQQIAREFNYVTTAFLHDAPIPGEARRVDLFSPTEELRFSGYAILGTAHYIFQRLDHEDSLTSASGGGQTVKGPSQISRCALQTKAGMVQTHFDAARQVAAVEVPHDVHIHARETSKDEVLAVQRKLLTHPDIAKMKASYSIVSIAKGLTFTLVDFTNCPALLTLVGPGEAPEPNLDAAWATSTGDNAFSFCGAIYFLQLQTDFTEEPYITRLQVRMVAGGKEEAGSASGCCTLAAYLALQKGGKDSRHAYAIEQGVEMGRRSQLCVEVRLDEEGTEISRITLSARAAFAMEGRLL</sequence>
<dbReference type="PIRSF" id="PIRSF016184">
    <property type="entry name" value="PhzC_PhzF"/>
    <property type="match status" value="1"/>
</dbReference>
<dbReference type="InterPro" id="IPR003719">
    <property type="entry name" value="Phenazine_PhzF-like"/>
</dbReference>
<organism evidence="1 2">
    <name type="scientific">Polytolypa hystricis (strain UAMH7299)</name>
    <dbReference type="NCBI Taxonomy" id="1447883"/>
    <lineage>
        <taxon>Eukaryota</taxon>
        <taxon>Fungi</taxon>
        <taxon>Dikarya</taxon>
        <taxon>Ascomycota</taxon>
        <taxon>Pezizomycotina</taxon>
        <taxon>Eurotiomycetes</taxon>
        <taxon>Eurotiomycetidae</taxon>
        <taxon>Onygenales</taxon>
        <taxon>Onygenales incertae sedis</taxon>
        <taxon>Polytolypa</taxon>
    </lineage>
</organism>
<accession>A0A2B7YBW2</accession>
<dbReference type="GO" id="GO:0016853">
    <property type="term" value="F:isomerase activity"/>
    <property type="evidence" value="ECO:0007669"/>
    <property type="project" value="TreeGrafter"/>
</dbReference>
<evidence type="ECO:0000313" key="1">
    <source>
        <dbReference type="EMBL" id="PGH18690.1"/>
    </source>
</evidence>
<dbReference type="SUPFAM" id="SSF54506">
    <property type="entry name" value="Diaminopimelate epimerase-like"/>
    <property type="match status" value="1"/>
</dbReference>